<accession>T2KSB4</accession>
<protein>
    <submittedName>
        <fullName evidence="2">Uncharacterized protein</fullName>
    </submittedName>
</protein>
<keyword evidence="1" id="KW-0732">Signal</keyword>
<dbReference type="Proteomes" id="UP000016160">
    <property type="component" value="Chromosome"/>
</dbReference>
<evidence type="ECO:0000313" key="3">
    <source>
        <dbReference type="Proteomes" id="UP000016160"/>
    </source>
</evidence>
<feature type="chain" id="PRO_5004602843" evidence="1">
    <location>
        <begin position="29"/>
        <end position="206"/>
    </location>
</feature>
<dbReference type="AlphaFoldDB" id="T2KSB4"/>
<dbReference type="EMBL" id="HG315671">
    <property type="protein sequence ID" value="CDF81124.1"/>
    <property type="molecule type" value="Genomic_DNA"/>
</dbReference>
<organism evidence="2 3">
    <name type="scientific">Formosa agariphila (strain DSM 15362 / KCTC 12365 / LMG 23005 / KMM 3901 / M-2Alg 35-1)</name>
    <dbReference type="NCBI Taxonomy" id="1347342"/>
    <lineage>
        <taxon>Bacteria</taxon>
        <taxon>Pseudomonadati</taxon>
        <taxon>Bacteroidota</taxon>
        <taxon>Flavobacteriia</taxon>
        <taxon>Flavobacteriales</taxon>
        <taxon>Flavobacteriaceae</taxon>
        <taxon>Formosa</taxon>
    </lineage>
</organism>
<keyword evidence="3" id="KW-1185">Reference proteome</keyword>
<name>T2KSB4_FORAG</name>
<dbReference type="HOGENOM" id="CLU_115346_0_0_10"/>
<feature type="signal peptide" evidence="1">
    <location>
        <begin position="1"/>
        <end position="28"/>
    </location>
</feature>
<sequence>MLIDKINEIMKKVMTLSMCLLVTLTSLASGLEHNMSSNFDDKEITLTLNNVKEGQNLSIKDNYGFVLYKKVFEKSGNANQKFDLSALPNGTYYFEHEKDYEIKVIPFHVKSGEVTYDTVNEKIIHKPVVRLTDNKVYLSKLELDKEDVAVSLYYADDYNEFKVVHTENFEDTANIQRVYSLSKKNSGNYKMIINANGREYIEYFSM</sequence>
<dbReference type="PATRIC" id="fig|1347342.6.peg.3440"/>
<dbReference type="eggNOG" id="ENOG5032SAR">
    <property type="taxonomic scope" value="Bacteria"/>
</dbReference>
<evidence type="ECO:0000256" key="1">
    <source>
        <dbReference type="SAM" id="SignalP"/>
    </source>
</evidence>
<reference evidence="2 3" key="1">
    <citation type="journal article" date="2013" name="Appl. Environ. Microbiol.">
        <title>The genome of the alga-associated marine flavobacterium Formosa agariphila KMM 3901T reveals a broad potential for degradation of algal polysaccharides.</title>
        <authorList>
            <person name="Mann A.J."/>
            <person name="Hahnke R.L."/>
            <person name="Huang S."/>
            <person name="Werner J."/>
            <person name="Xing P."/>
            <person name="Barbeyron T."/>
            <person name="Huettel B."/>
            <person name="Stueber K."/>
            <person name="Reinhardt R."/>
            <person name="Harder J."/>
            <person name="Gloeckner F.O."/>
            <person name="Amann R.I."/>
            <person name="Teeling H."/>
        </authorList>
    </citation>
    <scope>NUCLEOTIDE SEQUENCE [LARGE SCALE GENOMIC DNA]</scope>
    <source>
        <strain evidence="3">DSM 15362 / KCTC 12365 / LMG 23005 / KMM 3901</strain>
    </source>
</reference>
<gene>
    <name evidence="2" type="ORF">BN863_34120</name>
</gene>
<evidence type="ECO:0000313" key="2">
    <source>
        <dbReference type="EMBL" id="CDF81124.1"/>
    </source>
</evidence>
<proteinExistence type="predicted"/>
<dbReference type="STRING" id="1347342.BN863_34120"/>